<keyword evidence="11" id="KW-1185">Reference proteome</keyword>
<dbReference type="STRING" id="216938.SHELI_v1c05140"/>
<evidence type="ECO:0000256" key="4">
    <source>
        <dbReference type="ARBA" id="ARBA00022840"/>
    </source>
</evidence>
<name>A0A1B3SKM1_9MOLU</name>
<comment type="catalytic activity">
    <reaction evidence="6 7">
        <text>tRNA(His) + L-histidine + ATP = L-histidyl-tRNA(His) + AMP + diphosphate + H(+)</text>
        <dbReference type="Rhea" id="RHEA:17313"/>
        <dbReference type="Rhea" id="RHEA-COMP:9665"/>
        <dbReference type="Rhea" id="RHEA-COMP:9689"/>
        <dbReference type="ChEBI" id="CHEBI:15378"/>
        <dbReference type="ChEBI" id="CHEBI:30616"/>
        <dbReference type="ChEBI" id="CHEBI:33019"/>
        <dbReference type="ChEBI" id="CHEBI:57595"/>
        <dbReference type="ChEBI" id="CHEBI:78442"/>
        <dbReference type="ChEBI" id="CHEBI:78527"/>
        <dbReference type="ChEBI" id="CHEBI:456215"/>
        <dbReference type="EC" id="6.1.1.21"/>
    </reaction>
</comment>
<dbReference type="GO" id="GO:0004821">
    <property type="term" value="F:histidine-tRNA ligase activity"/>
    <property type="evidence" value="ECO:0007669"/>
    <property type="project" value="UniProtKB-UniRule"/>
</dbReference>
<dbReference type="PROSITE" id="PS50862">
    <property type="entry name" value="AA_TRNA_LIGASE_II"/>
    <property type="match status" value="1"/>
</dbReference>
<dbReference type="Gene3D" id="3.40.50.800">
    <property type="entry name" value="Anticodon-binding domain"/>
    <property type="match status" value="1"/>
</dbReference>
<comment type="subcellular location">
    <subcellularLocation>
        <location evidence="7">Cytoplasm</location>
    </subcellularLocation>
</comment>
<dbReference type="InterPro" id="IPR006195">
    <property type="entry name" value="aa-tRNA-synth_II"/>
</dbReference>
<dbReference type="InterPro" id="IPR036621">
    <property type="entry name" value="Anticodon-bd_dom_sf"/>
</dbReference>
<evidence type="ECO:0000313" key="11">
    <source>
        <dbReference type="Proteomes" id="UP000094378"/>
    </source>
</evidence>
<dbReference type="EMBL" id="CP017015">
    <property type="protein sequence ID" value="AOG60465.1"/>
    <property type="molecule type" value="Genomic_DNA"/>
</dbReference>
<evidence type="ECO:0000256" key="6">
    <source>
        <dbReference type="ARBA" id="ARBA00047639"/>
    </source>
</evidence>
<feature type="binding site" evidence="8">
    <location>
        <position position="253"/>
    </location>
    <ligand>
        <name>L-histidine</name>
        <dbReference type="ChEBI" id="CHEBI:57595"/>
    </ligand>
</feature>
<dbReference type="InterPro" id="IPR045864">
    <property type="entry name" value="aa-tRNA-synth_II/BPL/LPL"/>
</dbReference>
<keyword evidence="7" id="KW-0436">Ligase</keyword>
<comment type="subunit">
    <text evidence="7">Homodimer.</text>
</comment>
<dbReference type="NCBIfam" id="TIGR00442">
    <property type="entry name" value="hisS"/>
    <property type="match status" value="1"/>
</dbReference>
<evidence type="ECO:0000259" key="9">
    <source>
        <dbReference type="PROSITE" id="PS50862"/>
    </source>
</evidence>
<dbReference type="Gene3D" id="3.30.930.10">
    <property type="entry name" value="Bira Bifunctional Protein, Domain 2"/>
    <property type="match status" value="1"/>
</dbReference>
<dbReference type="Pfam" id="PF03129">
    <property type="entry name" value="HGTP_anticodon"/>
    <property type="match status" value="1"/>
</dbReference>
<dbReference type="GO" id="GO:0005524">
    <property type="term" value="F:ATP binding"/>
    <property type="evidence" value="ECO:0007669"/>
    <property type="project" value="UniProtKB-UniRule"/>
</dbReference>
<dbReference type="InterPro" id="IPR015807">
    <property type="entry name" value="His-tRNA-ligase"/>
</dbReference>
<evidence type="ECO:0000256" key="1">
    <source>
        <dbReference type="ARBA" id="ARBA00008226"/>
    </source>
</evidence>
<dbReference type="InterPro" id="IPR004154">
    <property type="entry name" value="Anticodon-bd"/>
</dbReference>
<dbReference type="CDD" id="cd00773">
    <property type="entry name" value="HisRS-like_core"/>
    <property type="match status" value="1"/>
</dbReference>
<evidence type="ECO:0000313" key="10">
    <source>
        <dbReference type="EMBL" id="AOG60465.1"/>
    </source>
</evidence>
<dbReference type="PATRIC" id="fig|216938.3.peg.524"/>
<sequence>MIKKPRGTEDLFEKKAKEYFALEMIFRNIADLYNYNEIRTPLFEDANLFLRGVGEQTDIVNKEMYIFSDKKDRQLALRPEGTAPVVRAVLENKLYINENLPLKLFYFGSMFRYERPQKGRQREFTTFGVETLGSKSPESDSEIVCLAVNILNSVGIKNYNLYINHLVNGDKRKEYIKELKKQLQNIELCDDCKIRIEKNPLRVLDCKIDQNEFDDIIDMKDYLNDEEKTYYRNFKQNLKNLGITFIEDKKLVRGLDYYTGFVFEIKDKNNLTLIAGGRYDNLVNELGQVDLPASGWGLGVERIIVNLKENEIFLSEEVCLDAYIIGLSEKAKQFCNILLLMLRSANLKVDFDFMGRSLKSAFKQSEKYNSKNIIIIGNNELKENVVILKKQNNKTEKKVKFENIVDEIMRGN</sequence>
<dbReference type="InterPro" id="IPR004516">
    <property type="entry name" value="HisRS/HisZ"/>
</dbReference>
<dbReference type="RefSeq" id="WP_069116425.1">
    <property type="nucleotide sequence ID" value="NZ_CP017015.1"/>
</dbReference>
<dbReference type="PANTHER" id="PTHR43707:SF1">
    <property type="entry name" value="HISTIDINE--TRNA LIGASE, MITOCHONDRIAL-RELATED"/>
    <property type="match status" value="1"/>
</dbReference>
<gene>
    <name evidence="7 10" type="primary">hisS</name>
    <name evidence="10" type="ORF">SHELI_v1c05140</name>
</gene>
<dbReference type="Proteomes" id="UP000094378">
    <property type="component" value="Chromosome"/>
</dbReference>
<dbReference type="AlphaFoldDB" id="A0A1B3SKM1"/>
<keyword evidence="3 7" id="KW-0547">Nucleotide-binding</keyword>
<evidence type="ECO:0000256" key="8">
    <source>
        <dbReference type="PIRSR" id="PIRSR001549-1"/>
    </source>
</evidence>
<dbReference type="GO" id="GO:0006427">
    <property type="term" value="P:histidyl-tRNA aminoacylation"/>
    <property type="evidence" value="ECO:0007669"/>
    <property type="project" value="UniProtKB-UniRule"/>
</dbReference>
<reference evidence="10 11" key="1">
    <citation type="submission" date="2016-08" db="EMBL/GenBank/DDBJ databases">
        <title>Complete genome sequence of Spiroplasma helicoides TABS-2 (DSM 22551).</title>
        <authorList>
            <person name="Shen W.-Y."/>
            <person name="Lo W.-S."/>
            <person name="Lai Y.-C."/>
            <person name="Kuo C.-H."/>
        </authorList>
    </citation>
    <scope>NUCLEOTIDE SEQUENCE [LARGE SCALE GENOMIC DNA]</scope>
    <source>
        <strain evidence="10 11">TABS-2</strain>
    </source>
</reference>
<protein>
    <recommendedName>
        <fullName evidence="7">Histidine--tRNA ligase</fullName>
        <ecNumber evidence="7">6.1.1.21</ecNumber>
    </recommendedName>
    <alternativeName>
        <fullName evidence="7">Histidyl-tRNA synthetase</fullName>
        <shortName evidence="7">HisRS</shortName>
    </alternativeName>
</protein>
<dbReference type="KEGG" id="shj:SHELI_v1c05140"/>
<evidence type="ECO:0000256" key="2">
    <source>
        <dbReference type="ARBA" id="ARBA00022490"/>
    </source>
</evidence>
<dbReference type="PIRSF" id="PIRSF001549">
    <property type="entry name" value="His-tRNA_synth"/>
    <property type="match status" value="1"/>
</dbReference>
<organism evidence="10 11">
    <name type="scientific">Spiroplasma helicoides</name>
    <dbReference type="NCBI Taxonomy" id="216938"/>
    <lineage>
        <taxon>Bacteria</taxon>
        <taxon>Bacillati</taxon>
        <taxon>Mycoplasmatota</taxon>
        <taxon>Mollicutes</taxon>
        <taxon>Entomoplasmatales</taxon>
        <taxon>Spiroplasmataceae</taxon>
        <taxon>Spiroplasma</taxon>
    </lineage>
</organism>
<keyword evidence="4 7" id="KW-0067">ATP-binding</keyword>
<dbReference type="SUPFAM" id="SSF55681">
    <property type="entry name" value="Class II aaRS and biotin synthetases"/>
    <property type="match status" value="1"/>
</dbReference>
<keyword evidence="2 7" id="KW-0963">Cytoplasm</keyword>
<dbReference type="Pfam" id="PF13393">
    <property type="entry name" value="tRNA-synt_His"/>
    <property type="match status" value="2"/>
</dbReference>
<dbReference type="GO" id="GO:0005737">
    <property type="term" value="C:cytoplasm"/>
    <property type="evidence" value="ECO:0007669"/>
    <property type="project" value="UniProtKB-SubCell"/>
</dbReference>
<accession>A0A1B3SKM1</accession>
<keyword evidence="7" id="KW-0648">Protein biosynthesis</keyword>
<dbReference type="HAMAP" id="MF_00127">
    <property type="entry name" value="His_tRNA_synth"/>
    <property type="match status" value="1"/>
</dbReference>
<evidence type="ECO:0000256" key="5">
    <source>
        <dbReference type="ARBA" id="ARBA00023146"/>
    </source>
</evidence>
<feature type="binding site" evidence="8">
    <location>
        <begin position="80"/>
        <end position="82"/>
    </location>
    <ligand>
        <name>L-histidine</name>
        <dbReference type="ChEBI" id="CHEBI:57595"/>
    </ligand>
</feature>
<evidence type="ECO:0000256" key="3">
    <source>
        <dbReference type="ARBA" id="ARBA00022741"/>
    </source>
</evidence>
<keyword evidence="5 7" id="KW-0030">Aminoacyl-tRNA synthetase</keyword>
<evidence type="ECO:0000256" key="7">
    <source>
        <dbReference type="HAMAP-Rule" id="MF_00127"/>
    </source>
</evidence>
<feature type="binding site" evidence="8">
    <location>
        <begin position="257"/>
        <end position="258"/>
    </location>
    <ligand>
        <name>L-histidine</name>
        <dbReference type="ChEBI" id="CHEBI:57595"/>
    </ligand>
</feature>
<feature type="binding site" evidence="8">
    <location>
        <position position="130"/>
    </location>
    <ligand>
        <name>L-histidine</name>
        <dbReference type="ChEBI" id="CHEBI:57595"/>
    </ligand>
</feature>
<proteinExistence type="inferred from homology"/>
<dbReference type="SUPFAM" id="SSF52954">
    <property type="entry name" value="Class II aaRS ABD-related"/>
    <property type="match status" value="1"/>
</dbReference>
<dbReference type="InterPro" id="IPR041715">
    <property type="entry name" value="HisRS-like_core"/>
</dbReference>
<dbReference type="EC" id="6.1.1.21" evidence="7"/>
<feature type="binding site" evidence="8">
    <location>
        <position position="112"/>
    </location>
    <ligand>
        <name>L-histidine</name>
        <dbReference type="ChEBI" id="CHEBI:57595"/>
    </ligand>
</feature>
<feature type="domain" description="Aminoacyl-transfer RNA synthetases class-II family profile" evidence="9">
    <location>
        <begin position="22"/>
        <end position="307"/>
    </location>
</feature>
<dbReference type="OrthoDB" id="9800814at2"/>
<dbReference type="PANTHER" id="PTHR43707">
    <property type="entry name" value="HISTIDYL-TRNA SYNTHETASE"/>
    <property type="match status" value="1"/>
</dbReference>
<comment type="similarity">
    <text evidence="1 7">Belongs to the class-II aminoacyl-tRNA synthetase family.</text>
</comment>